<dbReference type="PIRSF" id="PIRSF019587">
    <property type="entry name" value="PGPase"/>
    <property type="match status" value="1"/>
</dbReference>
<proteinExistence type="predicted"/>
<accession>A0A1V4H6F0</accession>
<reference evidence="3" key="1">
    <citation type="submission" date="2016-07" db="EMBL/GenBank/DDBJ databases">
        <authorList>
            <person name="Florea S."/>
            <person name="Webb J.S."/>
            <person name="Jaromczyk J."/>
            <person name="Schardl C.L."/>
        </authorList>
    </citation>
    <scope>NUCLEOTIDE SEQUENCE [LARGE SCALE GENOMIC DNA]</scope>
    <source>
        <strain evidence="3">CY1</strain>
    </source>
</reference>
<sequence>MTDQHMIQLLQKRGVTVEQISEIVYKLQKPYNDQLSEEDCTESVLAVLAKREVQYTLYTGIALDELAEKKLLPEPLQSILEADEPLFGVDETLALGIVHVYGMIGLTSFGYLDKEKMGIIRALNDDRSAVHVFLDDLVCGLAAAASARIAHQNEHAPDYSSKLRLD</sequence>
<evidence type="ECO:0000313" key="3">
    <source>
        <dbReference type="Proteomes" id="UP000190626"/>
    </source>
</evidence>
<dbReference type="EMBL" id="MBTG01000072">
    <property type="protein sequence ID" value="OPH46798.1"/>
    <property type="molecule type" value="Genomic_DNA"/>
</dbReference>
<dbReference type="InterPro" id="IPR036681">
    <property type="entry name" value="PgpA-like_sf"/>
</dbReference>
<dbReference type="InterPro" id="IPR007686">
    <property type="entry name" value="YutG/PgpA"/>
</dbReference>
<dbReference type="GO" id="GO:0008962">
    <property type="term" value="F:phosphatidylglycerophosphatase activity"/>
    <property type="evidence" value="ECO:0007669"/>
    <property type="project" value="InterPro"/>
</dbReference>
<dbReference type="GO" id="GO:0006629">
    <property type="term" value="P:lipid metabolic process"/>
    <property type="evidence" value="ECO:0007669"/>
    <property type="project" value="InterPro"/>
</dbReference>
<dbReference type="Proteomes" id="UP000190626">
    <property type="component" value="Unassembled WGS sequence"/>
</dbReference>
<dbReference type="STRING" id="1469647.BC351_12725"/>
<protein>
    <submittedName>
        <fullName evidence="2">Phosphatidylglycerophosphatase A</fullName>
    </submittedName>
</protein>
<keyword evidence="3" id="KW-1185">Reference proteome</keyword>
<dbReference type="Gene3D" id="1.10.3760.10">
    <property type="entry name" value="PgpA-like"/>
    <property type="match status" value="1"/>
</dbReference>
<name>A0A1V4H6F0_9BACL</name>
<dbReference type="CDD" id="cd06971">
    <property type="entry name" value="PgpA"/>
    <property type="match status" value="1"/>
</dbReference>
<dbReference type="Pfam" id="PF04608">
    <property type="entry name" value="PgpA"/>
    <property type="match status" value="1"/>
</dbReference>
<feature type="domain" description="YutG/PgpA" evidence="1">
    <location>
        <begin position="23"/>
        <end position="150"/>
    </location>
</feature>
<dbReference type="AlphaFoldDB" id="A0A1V4H6F0"/>
<dbReference type="RefSeq" id="WP_079421117.1">
    <property type="nucleotide sequence ID" value="NZ_MBTG01000072.1"/>
</dbReference>
<comment type="caution">
    <text evidence="2">The sequence shown here is derived from an EMBL/GenBank/DDBJ whole genome shotgun (WGS) entry which is preliminary data.</text>
</comment>
<dbReference type="InterPro" id="IPR026038">
    <property type="entry name" value="Put_PGPase"/>
</dbReference>
<dbReference type="OrthoDB" id="9793244at2"/>
<gene>
    <name evidence="2" type="ORF">BC351_12725</name>
</gene>
<evidence type="ECO:0000313" key="2">
    <source>
        <dbReference type="EMBL" id="OPH46798.1"/>
    </source>
</evidence>
<organism evidence="2 3">
    <name type="scientific">Paenibacillus ferrarius</name>
    <dbReference type="NCBI Taxonomy" id="1469647"/>
    <lineage>
        <taxon>Bacteria</taxon>
        <taxon>Bacillati</taxon>
        <taxon>Bacillota</taxon>
        <taxon>Bacilli</taxon>
        <taxon>Bacillales</taxon>
        <taxon>Paenibacillaceae</taxon>
        <taxon>Paenibacillus</taxon>
    </lineage>
</organism>
<evidence type="ECO:0000259" key="1">
    <source>
        <dbReference type="Pfam" id="PF04608"/>
    </source>
</evidence>
<dbReference type="SUPFAM" id="SSF101307">
    <property type="entry name" value="YutG-like"/>
    <property type="match status" value="1"/>
</dbReference>